<feature type="domain" description="CHASE2" evidence="2">
    <location>
        <begin position="42"/>
        <end position="333"/>
    </location>
</feature>
<evidence type="ECO:0000313" key="4">
    <source>
        <dbReference type="Proteomes" id="UP001610063"/>
    </source>
</evidence>
<organism evidence="3 4">
    <name type="scientific">Marinoscillum luteum</name>
    <dbReference type="NCBI Taxonomy" id="861051"/>
    <lineage>
        <taxon>Bacteria</taxon>
        <taxon>Pseudomonadati</taxon>
        <taxon>Bacteroidota</taxon>
        <taxon>Cytophagia</taxon>
        <taxon>Cytophagales</taxon>
        <taxon>Reichenbachiellaceae</taxon>
        <taxon>Marinoscillum</taxon>
    </lineage>
</organism>
<feature type="transmembrane region" description="Helical" evidence="1">
    <location>
        <begin position="317"/>
        <end position="338"/>
    </location>
</feature>
<reference evidence="3 4" key="1">
    <citation type="journal article" date="2013" name="Int. J. Syst. Evol. Microbiol.">
        <title>Marinoscillum luteum sp. nov., isolated from marine sediment.</title>
        <authorList>
            <person name="Cha I.T."/>
            <person name="Park S.J."/>
            <person name="Kim S.J."/>
            <person name="Kim J.G."/>
            <person name="Jung M.Y."/>
            <person name="Shin K.S."/>
            <person name="Kwon K.K."/>
            <person name="Yang S.H."/>
            <person name="Seo Y.S."/>
            <person name="Rhee S.K."/>
        </authorList>
    </citation>
    <scope>NUCLEOTIDE SEQUENCE [LARGE SCALE GENOMIC DNA]</scope>
    <source>
        <strain evidence="3 4">KCTC 23939</strain>
    </source>
</reference>
<dbReference type="EMBL" id="JBIPKE010000017">
    <property type="protein sequence ID" value="MFH6984118.1"/>
    <property type="molecule type" value="Genomic_DNA"/>
</dbReference>
<keyword evidence="1" id="KW-0472">Membrane</keyword>
<evidence type="ECO:0000259" key="2">
    <source>
        <dbReference type="SMART" id="SM01080"/>
    </source>
</evidence>
<feature type="transmembrane region" description="Helical" evidence="1">
    <location>
        <begin position="350"/>
        <end position="370"/>
    </location>
</feature>
<dbReference type="Proteomes" id="UP001610063">
    <property type="component" value="Unassembled WGS sequence"/>
</dbReference>
<sequence>MFRKFWLDVILGTAFIFGMMGVFQSFTAFKVFDVFDPIGQAFGDMEFTDIVFSQLRDDPVGDDRVVLVNLSNLQRGEIGMMLQIISQHNPAVIGIDSFFYTPKEDTLGDMMLMEGMASVEHLVLASKLLPDPTDPTKDTIEYSWELFNSFAERTAFVNLVTDAEVQEDLKMCREFYPKFDIGGEQQIAFAVQLASYLDSAAAADFLARNNETEVINYRGNVLDYGATKFGNKYFALDVPDVFGENFVPDMIEGKIVMFCYLGKHLGDRESFEDKFYTPLNQKYIGRAFPDMYGGVVHANIISMILNRDYINSMSENMGYLFAILICFLNVALFSLVYKKIPKWYDGITKLFQLLEIGVLVFGVIYILELYSFKADIAVGMVAVALAGDALEVYYGVVKNSFTKEGRKSLFKVDKL</sequence>
<protein>
    <submittedName>
        <fullName evidence="3">CHASE2 domain-containing protein</fullName>
    </submittedName>
</protein>
<name>A0ABW7N983_9BACT</name>
<accession>A0ABW7N983</accession>
<evidence type="ECO:0000256" key="1">
    <source>
        <dbReference type="SAM" id="Phobius"/>
    </source>
</evidence>
<feature type="transmembrane region" description="Helical" evidence="1">
    <location>
        <begin position="5"/>
        <end position="23"/>
    </location>
</feature>
<dbReference type="RefSeq" id="WP_395417539.1">
    <property type="nucleotide sequence ID" value="NZ_JBIPKE010000017.1"/>
</dbReference>
<dbReference type="InterPro" id="IPR007890">
    <property type="entry name" value="CHASE2"/>
</dbReference>
<gene>
    <name evidence="3" type="ORF">ACHKAR_11750</name>
</gene>
<dbReference type="Pfam" id="PF05226">
    <property type="entry name" value="CHASE2"/>
    <property type="match status" value="1"/>
</dbReference>
<evidence type="ECO:0000313" key="3">
    <source>
        <dbReference type="EMBL" id="MFH6984118.1"/>
    </source>
</evidence>
<proteinExistence type="predicted"/>
<keyword evidence="1" id="KW-1133">Transmembrane helix</keyword>
<feature type="transmembrane region" description="Helical" evidence="1">
    <location>
        <begin position="376"/>
        <end position="397"/>
    </location>
</feature>
<dbReference type="SMART" id="SM01080">
    <property type="entry name" value="CHASE2"/>
    <property type="match status" value="1"/>
</dbReference>
<comment type="caution">
    <text evidence="3">The sequence shown here is derived from an EMBL/GenBank/DDBJ whole genome shotgun (WGS) entry which is preliminary data.</text>
</comment>
<keyword evidence="4" id="KW-1185">Reference proteome</keyword>
<keyword evidence="1" id="KW-0812">Transmembrane</keyword>